<dbReference type="Proteomes" id="UP000076925">
    <property type="component" value="Unassembled WGS sequence"/>
</dbReference>
<accession>A0A139XFY1</accession>
<protein>
    <submittedName>
        <fullName evidence="3">Histidine kinase</fullName>
    </submittedName>
</protein>
<dbReference type="PROSITE" id="PS50885">
    <property type="entry name" value="HAMP"/>
    <property type="match status" value="1"/>
</dbReference>
<dbReference type="OrthoDB" id="114218at2"/>
<keyword evidence="1" id="KW-0472">Membrane</keyword>
<proteinExistence type="predicted"/>
<dbReference type="EMBL" id="ANNX02000012">
    <property type="protein sequence ID" value="KYC43605.1"/>
    <property type="molecule type" value="Genomic_DNA"/>
</dbReference>
<sequence length="330" mass="37560">MLTEKLKLFIIFSGNASLRYMLIKLTRKFQNLTLATKLTTLLLIIFIGGITLSSIAFANLLNYQAEIAVKSRARFIFQNINAVRQYTTDEVQPVLERRLGEDEFALQAIPSYSTRKVFVTLQKQDEAYKDFFYKDAMLNPTNSQDRADNFETTIVQKFQQANNLKNTTSGYRWINGEKYFYTASPLAITDSSCLRCHSNPDVAPKKMIKRYGTEHGFGWKLNEINGTQIVSVPANIILVRANQALILAIGIITLVFAIAIYVANLWLKRYVIQPIKRVVRVAEAVSTGDFDAEFEKVSNDEIGSLVEAFTRMKLSLVMAIQSFEEYRPKN</sequence>
<keyword evidence="1" id="KW-0812">Transmembrane</keyword>
<feature type="domain" description="HAMP" evidence="2">
    <location>
        <begin position="269"/>
        <end position="321"/>
    </location>
</feature>
<dbReference type="PANTHER" id="PTHR32089">
    <property type="entry name" value="METHYL-ACCEPTING CHEMOTAXIS PROTEIN MCPB"/>
    <property type="match status" value="1"/>
</dbReference>
<dbReference type="Pfam" id="PF00672">
    <property type="entry name" value="HAMP"/>
    <property type="match status" value="1"/>
</dbReference>
<dbReference type="SMART" id="SM00304">
    <property type="entry name" value="HAMP"/>
    <property type="match status" value="1"/>
</dbReference>
<keyword evidence="1" id="KW-1133">Transmembrane helix</keyword>
<dbReference type="GO" id="GO:0016301">
    <property type="term" value="F:kinase activity"/>
    <property type="evidence" value="ECO:0007669"/>
    <property type="project" value="UniProtKB-KW"/>
</dbReference>
<dbReference type="InterPro" id="IPR003660">
    <property type="entry name" value="HAMP_dom"/>
</dbReference>
<dbReference type="Gene3D" id="6.10.340.10">
    <property type="match status" value="1"/>
</dbReference>
<reference evidence="3 4" key="1">
    <citation type="journal article" date="2013" name="Genome Biol. Evol.">
        <title>Genomes of Stigonematalean cyanobacteria (subsection V) and the evolution of oxygenic photosynthesis from prokaryotes to plastids.</title>
        <authorList>
            <person name="Dagan T."/>
            <person name="Roettger M."/>
            <person name="Stucken K."/>
            <person name="Landan G."/>
            <person name="Koch R."/>
            <person name="Major P."/>
            <person name="Gould S.B."/>
            <person name="Goremykin V.V."/>
            <person name="Rippka R."/>
            <person name="Tandeau de Marsac N."/>
            <person name="Gugger M."/>
            <person name="Lockhart P.J."/>
            <person name="Allen J.F."/>
            <person name="Brune I."/>
            <person name="Maus I."/>
            <person name="Puhler A."/>
            <person name="Martin W.F."/>
        </authorList>
    </citation>
    <scope>NUCLEOTIDE SEQUENCE [LARGE SCALE GENOMIC DNA]</scope>
    <source>
        <strain evidence="3 4">PCC 7110</strain>
    </source>
</reference>
<dbReference type="AlphaFoldDB" id="A0A139XFY1"/>
<gene>
    <name evidence="3" type="ORF">WA1_00050</name>
</gene>
<dbReference type="PANTHER" id="PTHR32089:SF112">
    <property type="entry name" value="LYSOZYME-LIKE PROTEIN-RELATED"/>
    <property type="match status" value="1"/>
</dbReference>
<name>A0A139XFY1_9CYAN</name>
<evidence type="ECO:0000256" key="1">
    <source>
        <dbReference type="SAM" id="Phobius"/>
    </source>
</evidence>
<dbReference type="InterPro" id="IPR021796">
    <property type="entry name" value="Tll0287-like_dom"/>
</dbReference>
<dbReference type="GO" id="GO:0007165">
    <property type="term" value="P:signal transduction"/>
    <property type="evidence" value="ECO:0007669"/>
    <property type="project" value="InterPro"/>
</dbReference>
<keyword evidence="4" id="KW-1185">Reference proteome</keyword>
<keyword evidence="3" id="KW-0418">Kinase</keyword>
<feature type="transmembrane region" description="Helical" evidence="1">
    <location>
        <begin position="244"/>
        <end position="267"/>
    </location>
</feature>
<dbReference type="GO" id="GO:0016020">
    <property type="term" value="C:membrane"/>
    <property type="evidence" value="ECO:0007669"/>
    <property type="project" value="InterPro"/>
</dbReference>
<evidence type="ECO:0000313" key="3">
    <source>
        <dbReference type="EMBL" id="KYC43605.1"/>
    </source>
</evidence>
<feature type="transmembrane region" description="Helical" evidence="1">
    <location>
        <begin position="38"/>
        <end position="61"/>
    </location>
</feature>
<evidence type="ECO:0000313" key="4">
    <source>
        <dbReference type="Proteomes" id="UP000076925"/>
    </source>
</evidence>
<dbReference type="STRING" id="128403.WA1_00050"/>
<organism evidence="3 4">
    <name type="scientific">Scytonema hofmannii PCC 7110</name>
    <dbReference type="NCBI Taxonomy" id="128403"/>
    <lineage>
        <taxon>Bacteria</taxon>
        <taxon>Bacillati</taxon>
        <taxon>Cyanobacteriota</taxon>
        <taxon>Cyanophyceae</taxon>
        <taxon>Nostocales</taxon>
        <taxon>Scytonemataceae</taxon>
        <taxon>Scytonema</taxon>
    </lineage>
</organism>
<evidence type="ECO:0000259" key="2">
    <source>
        <dbReference type="PROSITE" id="PS50885"/>
    </source>
</evidence>
<keyword evidence="3" id="KW-0808">Transferase</keyword>
<dbReference type="SUPFAM" id="SSF158472">
    <property type="entry name" value="HAMP domain-like"/>
    <property type="match status" value="1"/>
</dbReference>
<dbReference type="CDD" id="cd06225">
    <property type="entry name" value="HAMP"/>
    <property type="match status" value="1"/>
</dbReference>
<dbReference type="Pfam" id="PF11845">
    <property type="entry name" value="Tll0287-like"/>
    <property type="match status" value="1"/>
</dbReference>
<comment type="caution">
    <text evidence="3">The sequence shown here is derived from an EMBL/GenBank/DDBJ whole genome shotgun (WGS) entry which is preliminary data.</text>
</comment>